<reference evidence="2" key="1">
    <citation type="submission" date="2023-06" db="EMBL/GenBank/DDBJ databases">
        <title>Two Chryseobacterium gambrini strains from China.</title>
        <authorList>
            <person name="Zeng J."/>
            <person name="Wu Y."/>
        </authorList>
    </citation>
    <scope>NUCLEOTIDE SEQUENCE</scope>
    <source>
        <strain evidence="2">SQ219</strain>
    </source>
</reference>
<dbReference type="Pfam" id="PF00027">
    <property type="entry name" value="cNMP_binding"/>
    <property type="match status" value="1"/>
</dbReference>
<dbReference type="SUPFAM" id="SSF51206">
    <property type="entry name" value="cAMP-binding domain-like"/>
    <property type="match status" value="1"/>
</dbReference>
<dbReference type="EMBL" id="JAUHGV010000009">
    <property type="protein sequence ID" value="MDN4012678.1"/>
    <property type="molecule type" value="Genomic_DNA"/>
</dbReference>
<feature type="domain" description="Cyclic nucleotide-binding" evidence="1">
    <location>
        <begin position="66"/>
        <end position="146"/>
    </location>
</feature>
<evidence type="ECO:0000313" key="3">
    <source>
        <dbReference type="Proteomes" id="UP001225933"/>
    </source>
</evidence>
<dbReference type="Proteomes" id="UP001225933">
    <property type="component" value="Unassembled WGS sequence"/>
</dbReference>
<comment type="caution">
    <text evidence="2">The sequence shown here is derived from an EMBL/GenBank/DDBJ whole genome shotgun (WGS) entry which is preliminary data.</text>
</comment>
<accession>A0AAJ1VJP7</accession>
<name>A0AAJ1VJP7_9FLAO</name>
<sequence length="227" mass="27371">MWLLWLNKSLNRLAVLHWKFKQILQNFNYFYTGQSIIMNRLREHIEAITPLTDEEFEYVKTFFTLRKVRKNQFLIHDGDEVKYEFLVLDGIYKVYYIDENGKEHILQFAKKDWWMSDYIGFFKQQNSKMFIECLKEGEVVSLTLEGRNKLAADLHKMDHFFRIKLTNGYIALQQRIMMLLSGTPQQRYEEFVRLYPDLISEVPKKYVAEYLGVSRETLSRLYSNTNK</sequence>
<evidence type="ECO:0000313" key="2">
    <source>
        <dbReference type="EMBL" id="MDN4012678.1"/>
    </source>
</evidence>
<organism evidence="2 3">
    <name type="scientific">Chryseobacterium gambrini</name>
    <dbReference type="NCBI Taxonomy" id="373672"/>
    <lineage>
        <taxon>Bacteria</taxon>
        <taxon>Pseudomonadati</taxon>
        <taxon>Bacteroidota</taxon>
        <taxon>Flavobacteriia</taxon>
        <taxon>Flavobacteriales</taxon>
        <taxon>Weeksellaceae</taxon>
        <taxon>Chryseobacterium group</taxon>
        <taxon>Chryseobacterium</taxon>
    </lineage>
</organism>
<dbReference type="InterPro" id="IPR018490">
    <property type="entry name" value="cNMP-bd_dom_sf"/>
</dbReference>
<dbReference type="InterPro" id="IPR000595">
    <property type="entry name" value="cNMP-bd_dom"/>
</dbReference>
<dbReference type="CDD" id="cd00038">
    <property type="entry name" value="CAP_ED"/>
    <property type="match status" value="1"/>
</dbReference>
<dbReference type="InterPro" id="IPR014710">
    <property type="entry name" value="RmlC-like_jellyroll"/>
</dbReference>
<dbReference type="AlphaFoldDB" id="A0AAJ1VJP7"/>
<proteinExistence type="predicted"/>
<dbReference type="RefSeq" id="WP_250902153.1">
    <property type="nucleotide sequence ID" value="NZ_JAUHGW010000011.1"/>
</dbReference>
<gene>
    <name evidence="2" type="ORF">QX233_09420</name>
</gene>
<protein>
    <submittedName>
        <fullName evidence="2">Crp/Fnr family transcriptional regulator</fullName>
    </submittedName>
</protein>
<dbReference type="Gene3D" id="2.60.120.10">
    <property type="entry name" value="Jelly Rolls"/>
    <property type="match status" value="1"/>
</dbReference>
<evidence type="ECO:0000259" key="1">
    <source>
        <dbReference type="Pfam" id="PF00027"/>
    </source>
</evidence>